<sequence>MDLERWPEAGFPQQRFHPDLTAISERPSEELELRDAYERRLEPSSEPAYWSTESIAHDQRSSPAREEIAKAKARQLREGVDEQAFEQNCDGTNWTHRPTTPRNTYSPQYDVDACSEERMLLSQSRQLVSNMPKVSQRLFDSKDGDHHERAPRTQRAVSPVRESGERGSCPRYTLTTFLIALSAVCLVAVFIDIRWRAEEGGDHGTTAVHVHAPATAAVTDSTVEKYKVASARSTRTLSTSPRRRHLGPSSVGALRKGKLRKHTAWVTPALETDAVDHAMKRKRRRDKVAPTATLVPESRHTNYSWRAVRTIPTASTSRSSTFHVVHASTSRRPRVLLAPIQKPTNHRCGVAFYTYCSQTRHDVYYRHVTRSCVRTITDNVQVCNHSPNRFATLEACKHSCIRSELPSESCFEKTLFSWCSRQDVTATWWTFNGKHCQPWHFPKGLCPDFATTDVFASQHECMGRCFPLRRPSFRRHAGRRRLPPCRTSKAGTVCDVDVLKFPYFADVATGSGRVRCLKSSASYLLDHRCLIGSNHFLTETACKKTCVDSAPGRRPKYILS</sequence>
<keyword evidence="2" id="KW-1185">Reference proteome</keyword>
<name>A0ACB7S4D3_HYAAI</name>
<evidence type="ECO:0000313" key="1">
    <source>
        <dbReference type="EMBL" id="KAH6928057.1"/>
    </source>
</evidence>
<protein>
    <submittedName>
        <fullName evidence="1">Uncharacterized protein</fullName>
    </submittedName>
</protein>
<evidence type="ECO:0000313" key="2">
    <source>
        <dbReference type="Proteomes" id="UP000821845"/>
    </source>
</evidence>
<accession>A0ACB7S4D3</accession>
<dbReference type="Proteomes" id="UP000821845">
    <property type="component" value="Chromosome 6"/>
</dbReference>
<dbReference type="EMBL" id="CM023486">
    <property type="protein sequence ID" value="KAH6928057.1"/>
    <property type="molecule type" value="Genomic_DNA"/>
</dbReference>
<comment type="caution">
    <text evidence="1">The sequence shown here is derived from an EMBL/GenBank/DDBJ whole genome shotgun (WGS) entry which is preliminary data.</text>
</comment>
<organism evidence="1 2">
    <name type="scientific">Hyalomma asiaticum</name>
    <name type="common">Tick</name>
    <dbReference type="NCBI Taxonomy" id="266040"/>
    <lineage>
        <taxon>Eukaryota</taxon>
        <taxon>Metazoa</taxon>
        <taxon>Ecdysozoa</taxon>
        <taxon>Arthropoda</taxon>
        <taxon>Chelicerata</taxon>
        <taxon>Arachnida</taxon>
        <taxon>Acari</taxon>
        <taxon>Parasitiformes</taxon>
        <taxon>Ixodida</taxon>
        <taxon>Ixodoidea</taxon>
        <taxon>Ixodidae</taxon>
        <taxon>Hyalomminae</taxon>
        <taxon>Hyalomma</taxon>
    </lineage>
</organism>
<proteinExistence type="predicted"/>
<reference evidence="1" key="1">
    <citation type="submission" date="2020-05" db="EMBL/GenBank/DDBJ databases">
        <title>Large-scale comparative analyses of tick genomes elucidate their genetic diversity and vector capacities.</title>
        <authorList>
            <person name="Jia N."/>
            <person name="Wang J."/>
            <person name="Shi W."/>
            <person name="Du L."/>
            <person name="Sun Y."/>
            <person name="Zhan W."/>
            <person name="Jiang J."/>
            <person name="Wang Q."/>
            <person name="Zhang B."/>
            <person name="Ji P."/>
            <person name="Sakyi L.B."/>
            <person name="Cui X."/>
            <person name="Yuan T."/>
            <person name="Jiang B."/>
            <person name="Yang W."/>
            <person name="Lam T.T.-Y."/>
            <person name="Chang Q."/>
            <person name="Ding S."/>
            <person name="Wang X."/>
            <person name="Zhu J."/>
            <person name="Ruan X."/>
            <person name="Zhao L."/>
            <person name="Wei J."/>
            <person name="Que T."/>
            <person name="Du C."/>
            <person name="Cheng J."/>
            <person name="Dai P."/>
            <person name="Han X."/>
            <person name="Huang E."/>
            <person name="Gao Y."/>
            <person name="Liu J."/>
            <person name="Shao H."/>
            <person name="Ye R."/>
            <person name="Li L."/>
            <person name="Wei W."/>
            <person name="Wang X."/>
            <person name="Wang C."/>
            <person name="Yang T."/>
            <person name="Huo Q."/>
            <person name="Li W."/>
            <person name="Guo W."/>
            <person name="Chen H."/>
            <person name="Zhou L."/>
            <person name="Ni X."/>
            <person name="Tian J."/>
            <person name="Zhou Y."/>
            <person name="Sheng Y."/>
            <person name="Liu T."/>
            <person name="Pan Y."/>
            <person name="Xia L."/>
            <person name="Li J."/>
            <person name="Zhao F."/>
            <person name="Cao W."/>
        </authorList>
    </citation>
    <scope>NUCLEOTIDE SEQUENCE</scope>
    <source>
        <strain evidence="1">Hyas-2018</strain>
    </source>
</reference>
<gene>
    <name evidence="1" type="ORF">HPB50_011063</name>
</gene>